<feature type="domain" description="Archaeal Type IV pilin N-terminal" evidence="1">
    <location>
        <begin position="14"/>
        <end position="98"/>
    </location>
</feature>
<dbReference type="NCBIfam" id="TIGR02537">
    <property type="entry name" value="arch_flag_Nterm"/>
    <property type="match status" value="1"/>
</dbReference>
<evidence type="ECO:0000313" key="3">
    <source>
        <dbReference type="Proteomes" id="UP000766550"/>
    </source>
</evidence>
<dbReference type="AlphaFoldDB" id="A0A8J8C759"/>
<organism evidence="2 3">
    <name type="scientific">Haloarcula limicola</name>
    <dbReference type="NCBI Taxonomy" id="1429915"/>
    <lineage>
        <taxon>Archaea</taxon>
        <taxon>Methanobacteriati</taxon>
        <taxon>Methanobacteriota</taxon>
        <taxon>Stenosarchaea group</taxon>
        <taxon>Halobacteria</taxon>
        <taxon>Halobacteriales</taxon>
        <taxon>Haloarculaceae</taxon>
        <taxon>Haloarcula</taxon>
    </lineage>
</organism>
<gene>
    <name evidence="2" type="ORF">KTS45_11035</name>
</gene>
<evidence type="ECO:0000259" key="1">
    <source>
        <dbReference type="Pfam" id="PF07790"/>
    </source>
</evidence>
<dbReference type="InterPro" id="IPR013373">
    <property type="entry name" value="Flagellin/pilin_N_arc"/>
</dbReference>
<comment type="caution">
    <text evidence="2">The sequence shown here is derived from an EMBL/GenBank/DDBJ whole genome shotgun (WGS) entry which is preliminary data.</text>
</comment>
<sequence>MLPTPLGPSTPDRRAVSSIVAVVLLLGLTVAIAGSVSALALGYADELTAPAPTVAHSSGEYETYSTGGGRYTEQVVRVTHLGGETLRVRDLEIVLDASDACGKTGRLVNLPADGDDLRPTGEYVRGSDVFDNSYDAVEGPIGTGDVDDDGEWTAGETAQFRVSTSECSLDSGDHLVVRVVHAPTNSVVIEERIRVA</sequence>
<dbReference type="OrthoDB" id="118020at2157"/>
<protein>
    <submittedName>
        <fullName evidence="2">Type IV pilin</fullName>
    </submittedName>
</protein>
<dbReference type="Pfam" id="PF07790">
    <property type="entry name" value="Pilin_N"/>
    <property type="match status" value="1"/>
</dbReference>
<keyword evidence="3" id="KW-1185">Reference proteome</keyword>
<accession>A0A8J8C759</accession>
<reference evidence="2 3" key="1">
    <citation type="submission" date="2021-06" db="EMBL/GenBank/DDBJ databases">
        <title>New haloarchaea isolates fom saline soil.</title>
        <authorList>
            <person name="Duran-Viseras A."/>
            <person name="Sanchez-Porro C.S."/>
            <person name="Ventosa A."/>
        </authorList>
    </citation>
    <scope>NUCLEOTIDE SEQUENCE [LARGE SCALE GENOMIC DNA]</scope>
    <source>
        <strain evidence="2 3">JCM 183640</strain>
    </source>
</reference>
<dbReference type="Proteomes" id="UP000766550">
    <property type="component" value="Unassembled WGS sequence"/>
</dbReference>
<evidence type="ECO:0000313" key="2">
    <source>
        <dbReference type="EMBL" id="MBV0924733.1"/>
    </source>
</evidence>
<dbReference type="EMBL" id="JAHQXF010000002">
    <property type="protein sequence ID" value="MBV0924733.1"/>
    <property type="molecule type" value="Genomic_DNA"/>
</dbReference>
<dbReference type="RefSeq" id="WP_162317593.1">
    <property type="nucleotide sequence ID" value="NZ_JAHQXF010000002.1"/>
</dbReference>
<dbReference type="InterPro" id="IPR012859">
    <property type="entry name" value="Pilin_N_archaeal"/>
</dbReference>
<name>A0A8J8C759_9EURY</name>
<proteinExistence type="predicted"/>